<feature type="transmembrane region" description="Helical" evidence="1">
    <location>
        <begin position="39"/>
        <end position="59"/>
    </location>
</feature>
<dbReference type="EMBL" id="LCOJ01000034">
    <property type="protein sequence ID" value="KKU74470.1"/>
    <property type="molecule type" value="Genomic_DNA"/>
</dbReference>
<reference evidence="2 3" key="1">
    <citation type="journal article" date="2015" name="Nature">
        <title>rRNA introns, odd ribosomes, and small enigmatic genomes across a large radiation of phyla.</title>
        <authorList>
            <person name="Brown C.T."/>
            <person name="Hug L.A."/>
            <person name="Thomas B.C."/>
            <person name="Sharon I."/>
            <person name="Castelle C.J."/>
            <person name="Singh A."/>
            <person name="Wilkins M.J."/>
            <person name="Williams K.H."/>
            <person name="Banfield J.F."/>
        </authorList>
    </citation>
    <scope>NUCLEOTIDE SEQUENCE [LARGE SCALE GENOMIC DNA]</scope>
</reference>
<keyword evidence="1" id="KW-1133">Transmembrane helix</keyword>
<feature type="transmembrane region" description="Helical" evidence="1">
    <location>
        <begin position="140"/>
        <end position="159"/>
    </location>
</feature>
<evidence type="ECO:0000313" key="2">
    <source>
        <dbReference type="EMBL" id="KKU74470.1"/>
    </source>
</evidence>
<dbReference type="Proteomes" id="UP000034879">
    <property type="component" value="Unassembled WGS sequence"/>
</dbReference>
<feature type="transmembrane region" description="Helical" evidence="1">
    <location>
        <begin position="5"/>
        <end position="27"/>
    </location>
</feature>
<keyword evidence="1" id="KW-0812">Transmembrane</keyword>
<proteinExistence type="predicted"/>
<feature type="transmembrane region" description="Helical" evidence="1">
    <location>
        <begin position="226"/>
        <end position="257"/>
    </location>
</feature>
<organism evidence="2 3">
    <name type="scientific">Candidatus Nomurabacteria bacterium GW2011_GWB1_47_6</name>
    <dbReference type="NCBI Taxonomy" id="1618749"/>
    <lineage>
        <taxon>Bacteria</taxon>
        <taxon>Candidatus Nomuraibacteriota</taxon>
    </lineage>
</organism>
<keyword evidence="1" id="KW-0472">Membrane</keyword>
<sequence length="277" mass="31823">MSYKYWTLVALVFIAAFSFWLAVRPWLDNPLDVTQQALWLKPLIGLLVSAMLVCLTMVLTARPKGATRLGWTDLVVALAVVLPYWLIFVWPNTTTLLNADWYYYLSGGVVAGLFLLWGAEQIHKDRQRHLNFSLTSAVGAGAYKVITALLLLVSLAYYFNPSVQDTARRDQLSESTRRTVQVFTMKLVEQQAGGEVSESAFRKAFLESWHQLNQFLRPYFYLMPPLLAIGLFLVLRGFAFLFFYLMLLLLWVAWLLLRWAKVITMEKQTVEIEIPKL</sequence>
<evidence type="ECO:0000256" key="1">
    <source>
        <dbReference type="SAM" id="Phobius"/>
    </source>
</evidence>
<accession>A0A0G1VWL6</accession>
<gene>
    <name evidence="2" type="ORF">UY01_C0034G0005</name>
</gene>
<protein>
    <submittedName>
        <fullName evidence="2">Uncharacterized protein</fullName>
    </submittedName>
</protein>
<feature type="transmembrane region" description="Helical" evidence="1">
    <location>
        <begin position="71"/>
        <end position="89"/>
    </location>
</feature>
<comment type="caution">
    <text evidence="2">The sequence shown here is derived from an EMBL/GenBank/DDBJ whole genome shotgun (WGS) entry which is preliminary data.</text>
</comment>
<evidence type="ECO:0000313" key="3">
    <source>
        <dbReference type="Proteomes" id="UP000034879"/>
    </source>
</evidence>
<name>A0A0G1VWL6_9BACT</name>
<dbReference type="AlphaFoldDB" id="A0A0G1VWL6"/>
<feature type="transmembrane region" description="Helical" evidence="1">
    <location>
        <begin position="101"/>
        <end position="119"/>
    </location>
</feature>